<dbReference type="InterPro" id="IPR002589">
    <property type="entry name" value="Macro_dom"/>
</dbReference>
<dbReference type="EMBL" id="KQ416193">
    <property type="protein sequence ID" value="KOF98259.1"/>
    <property type="molecule type" value="Genomic_DNA"/>
</dbReference>
<dbReference type="KEGG" id="obi:106878454"/>
<dbReference type="Pfam" id="PF01661">
    <property type="entry name" value="Macro"/>
    <property type="match status" value="1"/>
</dbReference>
<dbReference type="SUPFAM" id="SSF52949">
    <property type="entry name" value="Macro domain-like"/>
    <property type="match status" value="1"/>
</dbReference>
<proteinExistence type="predicted"/>
<reference evidence="2" key="1">
    <citation type="submission" date="2015-07" db="EMBL/GenBank/DDBJ databases">
        <title>MeaNS - Measles Nucleotide Surveillance Program.</title>
        <authorList>
            <person name="Tran T."/>
            <person name="Druce J."/>
        </authorList>
    </citation>
    <scope>NUCLEOTIDE SEQUENCE</scope>
    <source>
        <strain evidence="2">UCB-OBI-ISO-001</strain>
        <tissue evidence="2">Gonad</tissue>
    </source>
</reference>
<organism evidence="2">
    <name type="scientific">Octopus bimaculoides</name>
    <name type="common">California two-spotted octopus</name>
    <dbReference type="NCBI Taxonomy" id="37653"/>
    <lineage>
        <taxon>Eukaryota</taxon>
        <taxon>Metazoa</taxon>
        <taxon>Spiralia</taxon>
        <taxon>Lophotrochozoa</taxon>
        <taxon>Mollusca</taxon>
        <taxon>Cephalopoda</taxon>
        <taxon>Coleoidea</taxon>
        <taxon>Octopodiformes</taxon>
        <taxon>Octopoda</taxon>
        <taxon>Incirrata</taxon>
        <taxon>Octopodidae</taxon>
        <taxon>Octopus</taxon>
    </lineage>
</organism>
<dbReference type="InterPro" id="IPR043472">
    <property type="entry name" value="Macro_dom-like"/>
</dbReference>
<name>A0A0L8IA34_OCTBM</name>
<dbReference type="Gene3D" id="3.40.220.10">
    <property type="entry name" value="Leucine Aminopeptidase, subunit E, domain 1"/>
    <property type="match status" value="1"/>
</dbReference>
<accession>A0A0L8IA34</accession>
<dbReference type="AlphaFoldDB" id="A0A0L8IA34"/>
<evidence type="ECO:0000259" key="1">
    <source>
        <dbReference type="Pfam" id="PF01661"/>
    </source>
</evidence>
<feature type="domain" description="Macro" evidence="1">
    <location>
        <begin position="32"/>
        <end position="134"/>
    </location>
</feature>
<sequence>MSLIDEYTFSGFVIRLMDGKIEKGNGDTLLLPANQVISKLEGVTARIVSRARDAIVPELEKYYNIEMEIGTTLITNAGPLKFNYIILLVLPQYRLDKNYDYQNSLMKLSFSIRKAVNSTQNVQATEIATSILGIEKGYSPSLCAEAFVEGLLWFSDRPNIKQKEQIFNIYSTNKAALILMALAIEKRVYPYGKRTVYSDLFQVRKCRILEPSTNAVIVVVSRSAFEDIQRRASNVRTREYSVLCKSDDSIHMIAVEQINGRSVNEVMYVAAPGSKDIADYKHFMRVLIDQMQRTFQRKQKDISIVLDFDGAVLPFLGTEVFSAPDFHRCFLSAIKYFSKNLVEA</sequence>
<protein>
    <recommendedName>
        <fullName evidence="1">Macro domain-containing protein</fullName>
    </recommendedName>
</protein>
<gene>
    <name evidence="2" type="ORF">OCBIM_22026569mg</name>
</gene>
<evidence type="ECO:0000313" key="2">
    <source>
        <dbReference type="EMBL" id="KOF98259.1"/>
    </source>
</evidence>